<proteinExistence type="predicted"/>
<protein>
    <submittedName>
        <fullName evidence="2">Uncharacterized protein</fullName>
    </submittedName>
</protein>
<dbReference type="EMBL" id="BMHA01000003">
    <property type="protein sequence ID" value="GGI04533.1"/>
    <property type="molecule type" value="Genomic_DNA"/>
</dbReference>
<keyword evidence="3" id="KW-1185">Reference proteome</keyword>
<feature type="region of interest" description="Disordered" evidence="1">
    <location>
        <begin position="92"/>
        <end position="118"/>
    </location>
</feature>
<comment type="caution">
    <text evidence="2">The sequence shown here is derived from an EMBL/GenBank/DDBJ whole genome shotgun (WGS) entry which is preliminary data.</text>
</comment>
<name>A0A8J3ETS9_9ACTN</name>
<organism evidence="2 3">
    <name type="scientific">Egicoccus halophilus</name>
    <dbReference type="NCBI Taxonomy" id="1670830"/>
    <lineage>
        <taxon>Bacteria</taxon>
        <taxon>Bacillati</taxon>
        <taxon>Actinomycetota</taxon>
        <taxon>Nitriliruptoria</taxon>
        <taxon>Egicoccales</taxon>
        <taxon>Egicoccaceae</taxon>
        <taxon>Egicoccus</taxon>
    </lineage>
</organism>
<sequence>MHLASALGLTSRRSILGVPVGRTRLDLGRAIGTHAVGRAAGVGVAGMSVATAGYVSWSLVRAATSVRDAVGSAADMVQHGAQTVDRSVAKVAGENDGSSKPSHAGGRAKAVRERRHAR</sequence>
<evidence type="ECO:0000313" key="2">
    <source>
        <dbReference type="EMBL" id="GGI04533.1"/>
    </source>
</evidence>
<evidence type="ECO:0000313" key="3">
    <source>
        <dbReference type="Proteomes" id="UP000650511"/>
    </source>
</evidence>
<reference evidence="2" key="1">
    <citation type="journal article" date="2014" name="Int. J. Syst. Evol. Microbiol.">
        <title>Complete genome sequence of Corynebacterium casei LMG S-19264T (=DSM 44701T), isolated from a smear-ripened cheese.</title>
        <authorList>
            <consortium name="US DOE Joint Genome Institute (JGI-PGF)"/>
            <person name="Walter F."/>
            <person name="Albersmeier A."/>
            <person name="Kalinowski J."/>
            <person name="Ruckert C."/>
        </authorList>
    </citation>
    <scope>NUCLEOTIDE SEQUENCE</scope>
    <source>
        <strain evidence="2">CGMCC 1.14988</strain>
    </source>
</reference>
<dbReference type="Proteomes" id="UP000650511">
    <property type="component" value="Unassembled WGS sequence"/>
</dbReference>
<gene>
    <name evidence="2" type="ORF">GCM10011354_09570</name>
</gene>
<reference evidence="2" key="2">
    <citation type="submission" date="2020-09" db="EMBL/GenBank/DDBJ databases">
        <authorList>
            <person name="Sun Q."/>
            <person name="Zhou Y."/>
        </authorList>
    </citation>
    <scope>NUCLEOTIDE SEQUENCE</scope>
    <source>
        <strain evidence="2">CGMCC 1.14988</strain>
    </source>
</reference>
<dbReference type="AlphaFoldDB" id="A0A8J3ETS9"/>
<accession>A0A8J3ETS9</accession>
<evidence type="ECO:0000256" key="1">
    <source>
        <dbReference type="SAM" id="MobiDB-lite"/>
    </source>
</evidence>
<dbReference type="RefSeq" id="WP_130649674.1">
    <property type="nucleotide sequence ID" value="NZ_BMHA01000003.1"/>
</dbReference>